<name>A0AAE5X690_9BRAD</name>
<dbReference type="Gene3D" id="1.10.1280.10">
    <property type="entry name" value="Di-copper center containing domain from catechol oxidase"/>
    <property type="match status" value="1"/>
</dbReference>
<keyword evidence="1" id="KW-0479">Metal-binding</keyword>
<dbReference type="RefSeq" id="WP_128954265.1">
    <property type="nucleotide sequence ID" value="NZ_CP030053.1"/>
</dbReference>
<accession>A0AAE5X690</accession>
<dbReference type="EMBL" id="RDQZ01000001">
    <property type="protein sequence ID" value="RXH17632.1"/>
    <property type="molecule type" value="Genomic_DNA"/>
</dbReference>
<evidence type="ECO:0000313" key="9">
    <source>
        <dbReference type="Proteomes" id="UP000290401"/>
    </source>
</evidence>
<feature type="domain" description="Tyrosinase copper-binding" evidence="4">
    <location>
        <begin position="80"/>
        <end position="97"/>
    </location>
</feature>
<keyword evidence="9" id="KW-1185">Reference proteome</keyword>
<dbReference type="Pfam" id="PF25271">
    <property type="entry name" value="DUF7868"/>
    <property type="match status" value="1"/>
</dbReference>
<evidence type="ECO:0000256" key="3">
    <source>
        <dbReference type="SAM" id="MobiDB-lite"/>
    </source>
</evidence>
<dbReference type="GO" id="GO:0016491">
    <property type="term" value="F:oxidoreductase activity"/>
    <property type="evidence" value="ECO:0007669"/>
    <property type="project" value="InterPro"/>
</dbReference>
<dbReference type="PANTHER" id="PTHR11474:SF76">
    <property type="entry name" value="SHKT DOMAIN-CONTAINING PROTEIN"/>
    <property type="match status" value="1"/>
</dbReference>
<sequence length="509" mass="54877">MLVRKNVWELGGDWADPILWYARAVGALKPKPISDRTSWRFWAGMHGYNQGLWEFYGYKAAKEKLPAKADFDEFWQQCQHGSWYFLPWHRGYLIGFEKLIRATVVSLKGPADWTLPYWNYFKSGQNGLPPAFGSPDWPDGKGNNPLFVEQRWGPDPKKPGKVFVPLNAVNLDAMGIHEFTGVASGGDRGFGGVDTGFEHGGTKHGDIESQPHDQVHGLVGGEKMFPKASPRPLPGLMSAPDTAGLDPIFWLHHANIDRLWQSWRLSDHRNTDPEESSWKKGPASHGKHQFVVPLPDGSPWVYTPQQMSDFAGVGYTYSDFSPAGTPLAAVASATAAPSGAATMAKSTGAAVEVVGVSAKALAVAGNGAQTSVPVEPQMHAKVASKMATTAAPGAREERVFLNLENVRGYSDATVLQVYVHFAGKDGTPSAERQVGSIGLFGITKATETDAGHTGGGLSYALNITKPYQEFAGSANVDLANIGVRLEAVAPVQQSAEVSVGRISIVRQGD</sequence>
<evidence type="ECO:0000259" key="5">
    <source>
        <dbReference type="PROSITE" id="PS00498"/>
    </source>
</evidence>
<evidence type="ECO:0000259" key="4">
    <source>
        <dbReference type="PROSITE" id="PS00497"/>
    </source>
</evidence>
<feature type="domain" description="Tyrosinase copper-binding" evidence="5">
    <location>
        <begin position="246"/>
        <end position="257"/>
    </location>
</feature>
<feature type="compositionally biased region" description="Basic and acidic residues" evidence="3">
    <location>
        <begin position="268"/>
        <end position="278"/>
    </location>
</feature>
<evidence type="ECO:0000313" key="6">
    <source>
        <dbReference type="EMBL" id="QAU49513.1"/>
    </source>
</evidence>
<evidence type="ECO:0000256" key="2">
    <source>
        <dbReference type="ARBA" id="ARBA00023008"/>
    </source>
</evidence>
<dbReference type="InterPro" id="IPR002227">
    <property type="entry name" value="Tyrosinase_Cu-bd"/>
</dbReference>
<dbReference type="PRINTS" id="PR00092">
    <property type="entry name" value="TYROSINASE"/>
</dbReference>
<dbReference type="PROSITE" id="PS00498">
    <property type="entry name" value="TYROSINASE_2"/>
    <property type="match status" value="1"/>
</dbReference>
<dbReference type="InterPro" id="IPR008922">
    <property type="entry name" value="Di-copper_centre_dom_sf"/>
</dbReference>
<dbReference type="Pfam" id="PF00264">
    <property type="entry name" value="Tyrosinase"/>
    <property type="match status" value="1"/>
</dbReference>
<dbReference type="SUPFAM" id="SSF48056">
    <property type="entry name" value="Di-copper centre-containing domain"/>
    <property type="match status" value="1"/>
</dbReference>
<reference evidence="7 9" key="2">
    <citation type="submission" date="2018-10" db="EMBL/GenBank/DDBJ databases">
        <title>Bradyrhizobium sp. nov., effective nodules isolated from peanut in China.</title>
        <authorList>
            <person name="Li Y."/>
        </authorList>
    </citation>
    <scope>NUCLEOTIDE SEQUENCE [LARGE SCALE GENOMIC DNA]</scope>
    <source>
        <strain evidence="7 9">CCBAU 53426</strain>
    </source>
</reference>
<organism evidence="6 8">
    <name type="scientific">Bradyrhizobium guangzhouense</name>
    <dbReference type="NCBI Taxonomy" id="1325095"/>
    <lineage>
        <taxon>Bacteria</taxon>
        <taxon>Pseudomonadati</taxon>
        <taxon>Pseudomonadota</taxon>
        <taxon>Alphaproteobacteria</taxon>
        <taxon>Hyphomicrobiales</taxon>
        <taxon>Nitrobacteraceae</taxon>
        <taxon>Bradyrhizobium</taxon>
    </lineage>
</organism>
<dbReference type="InterPro" id="IPR050316">
    <property type="entry name" value="Tyrosinase/Hemocyanin"/>
</dbReference>
<dbReference type="KEGG" id="bgz:XH91_31910"/>
<dbReference type="EMBL" id="CP030053">
    <property type="protein sequence ID" value="QAU49513.1"/>
    <property type="molecule type" value="Genomic_DNA"/>
</dbReference>
<dbReference type="GO" id="GO:0046872">
    <property type="term" value="F:metal ion binding"/>
    <property type="evidence" value="ECO:0007669"/>
    <property type="project" value="UniProtKB-KW"/>
</dbReference>
<keyword evidence="2" id="KW-0186">Copper</keyword>
<dbReference type="AlphaFoldDB" id="A0AAE5X690"/>
<dbReference type="Proteomes" id="UP000288972">
    <property type="component" value="Chromosome"/>
</dbReference>
<evidence type="ECO:0000313" key="8">
    <source>
        <dbReference type="Proteomes" id="UP000288972"/>
    </source>
</evidence>
<dbReference type="Proteomes" id="UP000290401">
    <property type="component" value="Unassembled WGS sequence"/>
</dbReference>
<proteinExistence type="predicted"/>
<dbReference type="PROSITE" id="PS00497">
    <property type="entry name" value="TYROSINASE_1"/>
    <property type="match status" value="1"/>
</dbReference>
<dbReference type="PANTHER" id="PTHR11474">
    <property type="entry name" value="TYROSINASE FAMILY MEMBER"/>
    <property type="match status" value="1"/>
</dbReference>
<reference evidence="6 8" key="1">
    <citation type="submission" date="2018-06" db="EMBL/GenBank/DDBJ databases">
        <title>Comparative genomics of rhizobia nodulating Arachis hypogaea in China.</title>
        <authorList>
            <person name="Li Y."/>
        </authorList>
    </citation>
    <scope>NUCLEOTIDE SEQUENCE [LARGE SCALE GENOMIC DNA]</scope>
    <source>
        <strain evidence="6 8">CCBAU 51670</strain>
    </source>
</reference>
<gene>
    <name evidence="7" type="ORF">EAS56_00620</name>
    <name evidence="6" type="ORF">XH91_31910</name>
</gene>
<evidence type="ECO:0000313" key="7">
    <source>
        <dbReference type="EMBL" id="RXH17632.1"/>
    </source>
</evidence>
<feature type="region of interest" description="Disordered" evidence="3">
    <location>
        <begin position="268"/>
        <end position="290"/>
    </location>
</feature>
<protein>
    <submittedName>
        <fullName evidence="6">Tyrosinase family protein</fullName>
    </submittedName>
</protein>
<dbReference type="InterPro" id="IPR057190">
    <property type="entry name" value="DUF7868"/>
</dbReference>
<evidence type="ECO:0000256" key="1">
    <source>
        <dbReference type="ARBA" id="ARBA00022723"/>
    </source>
</evidence>